<sequence length="190" mass="20021">MFLVKTIPEVPFNIITFFLTCLAGYLVGGIHVFMGPLGYFTLGATGGSLIVSLVLGYIGKIGVVNFRMEEKVLNILKQIGLVFFLAIVGLRYGGKVVDSIMTSGMHLALVAIAVGVTAMMIGFLVGKYVFKLNWILLSGAVCGGMTSTPGLGAAVDALDSDDPAAGYGATYPFALLTKVILVIVLHKLPM</sequence>
<keyword evidence="5 8" id="KW-0812">Transmembrane</keyword>
<evidence type="ECO:0000256" key="4">
    <source>
        <dbReference type="ARBA" id="ARBA00022475"/>
    </source>
</evidence>
<dbReference type="InterPro" id="IPR050144">
    <property type="entry name" value="AAE_transporter"/>
</dbReference>
<feature type="transmembrane region" description="Helical" evidence="8">
    <location>
        <begin position="105"/>
        <end position="125"/>
    </location>
</feature>
<dbReference type="PANTHER" id="PTHR30445:SF3">
    <property type="entry name" value="TRANSPORT PROTEIN YIDE-RELATED"/>
    <property type="match status" value="1"/>
</dbReference>
<accession>A0A381IE66</accession>
<evidence type="ECO:0000256" key="6">
    <source>
        <dbReference type="ARBA" id="ARBA00022989"/>
    </source>
</evidence>
<dbReference type="InterPro" id="IPR006512">
    <property type="entry name" value="YidE_YbjL"/>
</dbReference>
<keyword evidence="6 8" id="KW-1133">Transmembrane helix</keyword>
<evidence type="ECO:0000256" key="3">
    <source>
        <dbReference type="ARBA" id="ARBA00022448"/>
    </source>
</evidence>
<evidence type="ECO:0000256" key="1">
    <source>
        <dbReference type="ARBA" id="ARBA00004651"/>
    </source>
</evidence>
<evidence type="ECO:0000313" key="10">
    <source>
        <dbReference type="EMBL" id="SUY25724.1"/>
    </source>
</evidence>
<dbReference type="GO" id="GO:0005886">
    <property type="term" value="C:plasma membrane"/>
    <property type="evidence" value="ECO:0007669"/>
    <property type="project" value="UniProtKB-SubCell"/>
</dbReference>
<proteinExistence type="inferred from homology"/>
<keyword evidence="4" id="KW-1003">Cell membrane</keyword>
<organism evidence="10">
    <name type="scientific">Clostridioides difficile</name>
    <name type="common">Peptoclostridium difficile</name>
    <dbReference type="NCBI Taxonomy" id="1496"/>
    <lineage>
        <taxon>Bacteria</taxon>
        <taxon>Bacillati</taxon>
        <taxon>Bacillota</taxon>
        <taxon>Clostridia</taxon>
        <taxon>Peptostreptococcales</taxon>
        <taxon>Peptostreptococcaceae</taxon>
        <taxon>Clostridioides</taxon>
    </lineage>
</organism>
<keyword evidence="3" id="KW-0813">Transport</keyword>
<name>A0A381IE66_CLODI</name>
<protein>
    <submittedName>
        <fullName evidence="10">Putative permease</fullName>
    </submittedName>
</protein>
<gene>
    <name evidence="10" type="ORF">NCTC13307_03086</name>
</gene>
<evidence type="ECO:0000256" key="2">
    <source>
        <dbReference type="ARBA" id="ARBA00009854"/>
    </source>
</evidence>
<dbReference type="AlphaFoldDB" id="A0A381IE66"/>
<feature type="transmembrane region" description="Helical" evidence="8">
    <location>
        <begin position="39"/>
        <end position="63"/>
    </location>
</feature>
<evidence type="ECO:0000256" key="5">
    <source>
        <dbReference type="ARBA" id="ARBA00022692"/>
    </source>
</evidence>
<dbReference type="PANTHER" id="PTHR30445">
    <property type="entry name" value="K(+)_H(+) ANTIPORTER SUBUNIT KHTT"/>
    <property type="match status" value="1"/>
</dbReference>
<feature type="domain" description="YidE/YbjL duplication" evidence="9">
    <location>
        <begin position="17"/>
        <end position="186"/>
    </location>
</feature>
<evidence type="ECO:0000256" key="8">
    <source>
        <dbReference type="SAM" id="Phobius"/>
    </source>
</evidence>
<comment type="similarity">
    <text evidence="2">Belongs to the AAE transporter (TC 2.A.81) family.</text>
</comment>
<keyword evidence="7 8" id="KW-0472">Membrane</keyword>
<dbReference type="Pfam" id="PF06826">
    <property type="entry name" value="Asp-Al_Ex"/>
    <property type="match status" value="1"/>
</dbReference>
<comment type="subcellular location">
    <subcellularLocation>
        <location evidence="1">Cell membrane</location>
        <topology evidence="1">Multi-pass membrane protein</topology>
    </subcellularLocation>
</comment>
<feature type="transmembrane region" description="Helical" evidence="8">
    <location>
        <begin position="132"/>
        <end position="152"/>
    </location>
</feature>
<feature type="transmembrane region" description="Helical" evidence="8">
    <location>
        <begin position="164"/>
        <end position="185"/>
    </location>
</feature>
<feature type="transmembrane region" description="Helical" evidence="8">
    <location>
        <begin position="12"/>
        <end position="33"/>
    </location>
</feature>
<evidence type="ECO:0000259" key="9">
    <source>
        <dbReference type="Pfam" id="PF06826"/>
    </source>
</evidence>
<dbReference type="NCBIfam" id="TIGR01625">
    <property type="entry name" value="YidE_YbjL_dupl"/>
    <property type="match status" value="1"/>
</dbReference>
<reference evidence="10" key="1">
    <citation type="submission" date="2018-06" db="EMBL/GenBank/DDBJ databases">
        <authorList>
            <consortium name="Pathogen Informatics"/>
            <person name="Doyle S."/>
        </authorList>
    </citation>
    <scope>NUCLEOTIDE SEQUENCE</scope>
    <source>
        <strain evidence="10">NCTC13307</strain>
    </source>
</reference>
<dbReference type="EMBL" id="UFWD01000001">
    <property type="protein sequence ID" value="SUY25724.1"/>
    <property type="molecule type" value="Genomic_DNA"/>
</dbReference>
<evidence type="ECO:0000256" key="7">
    <source>
        <dbReference type="ARBA" id="ARBA00023136"/>
    </source>
</evidence>
<feature type="transmembrane region" description="Helical" evidence="8">
    <location>
        <begin position="75"/>
        <end position="93"/>
    </location>
</feature>